<evidence type="ECO:0000256" key="1">
    <source>
        <dbReference type="SAM" id="Phobius"/>
    </source>
</evidence>
<feature type="transmembrane region" description="Helical" evidence="1">
    <location>
        <begin position="12"/>
        <end position="31"/>
    </location>
</feature>
<evidence type="ECO:0000313" key="4">
    <source>
        <dbReference type="Proteomes" id="UP000676917"/>
    </source>
</evidence>
<feature type="domain" description="DUF418" evidence="2">
    <location>
        <begin position="125"/>
        <end position="277"/>
    </location>
</feature>
<name>A0A919XAJ4_9BACI</name>
<evidence type="ECO:0000259" key="2">
    <source>
        <dbReference type="Pfam" id="PF04235"/>
    </source>
</evidence>
<dbReference type="EMBL" id="BORP01000002">
    <property type="protein sequence ID" value="GIO27063.1"/>
    <property type="molecule type" value="Genomic_DNA"/>
</dbReference>
<reference evidence="3" key="1">
    <citation type="submission" date="2021-03" db="EMBL/GenBank/DDBJ databases">
        <title>Antimicrobial resistance genes in bacteria isolated from Japanese honey, and their potential for conferring macrolide and lincosamide resistance in the American foulbrood pathogen Paenibacillus larvae.</title>
        <authorList>
            <person name="Okamoto M."/>
            <person name="Kumagai M."/>
            <person name="Kanamori H."/>
            <person name="Takamatsu D."/>
        </authorList>
    </citation>
    <scope>NUCLEOTIDE SEQUENCE</scope>
    <source>
        <strain evidence="3">J43TS3</strain>
    </source>
</reference>
<comment type="caution">
    <text evidence="3">The sequence shown here is derived from an EMBL/GenBank/DDBJ whole genome shotgun (WGS) entry which is preliminary data.</text>
</comment>
<dbReference type="PANTHER" id="PTHR30590">
    <property type="entry name" value="INNER MEMBRANE PROTEIN"/>
    <property type="match status" value="1"/>
</dbReference>
<keyword evidence="4" id="KW-1185">Reference proteome</keyword>
<dbReference type="InterPro" id="IPR052529">
    <property type="entry name" value="Bact_Transport_Assoc"/>
</dbReference>
<feature type="transmembrane region" description="Helical" evidence="1">
    <location>
        <begin position="102"/>
        <end position="121"/>
    </location>
</feature>
<feature type="transmembrane region" description="Helical" evidence="1">
    <location>
        <begin position="141"/>
        <end position="158"/>
    </location>
</feature>
<protein>
    <recommendedName>
        <fullName evidence="2">DUF418 domain-containing protein</fullName>
    </recommendedName>
</protein>
<dbReference type="Pfam" id="PF04235">
    <property type="entry name" value="DUF418"/>
    <property type="match status" value="1"/>
</dbReference>
<evidence type="ECO:0000313" key="3">
    <source>
        <dbReference type="EMBL" id="GIO27063.1"/>
    </source>
</evidence>
<proteinExistence type="predicted"/>
<keyword evidence="1" id="KW-0472">Membrane</keyword>
<keyword evidence="1" id="KW-0812">Transmembrane</keyword>
<feature type="transmembrane region" description="Helical" evidence="1">
    <location>
        <begin position="170"/>
        <end position="192"/>
    </location>
</feature>
<accession>A0A919XAJ4</accession>
<feature type="transmembrane region" description="Helical" evidence="1">
    <location>
        <begin position="238"/>
        <end position="259"/>
    </location>
</feature>
<dbReference type="InterPro" id="IPR007349">
    <property type="entry name" value="DUF418"/>
</dbReference>
<feature type="transmembrane region" description="Helical" evidence="1">
    <location>
        <begin position="38"/>
        <end position="55"/>
    </location>
</feature>
<gene>
    <name evidence="3" type="ORF">J43TS3_16740</name>
</gene>
<sequence length="300" mass="34516">MVIGLLHSTFIWEGDILFAYGMLGFVTLFFLNRKKRTLFIWAIVLFTLTSILGLGEFEKSAKEITSAEAYVQKETTIYSSGGYWETVDFRLNADLPLGIPDYAYLFILLLAPMMYCPMLLFGMYAAKSGWFTDPSQERKRYIRFAVIFLVTGLILKSIKFVFLDFALGESLYMIGAPLLAIGYIFLFSILYTEKRWSFLLFFEKVGRLSMTNYLLQSIICTSIFYGYGIGLFGKIGVFYGIILAIGIYSLQFIASYYYLRLWKMGPFEKLLRVFTYLTWKGRVKTTLKKKQHTGQKAVGS</sequence>
<feature type="transmembrane region" description="Helical" evidence="1">
    <location>
        <begin position="213"/>
        <end position="232"/>
    </location>
</feature>
<dbReference type="AlphaFoldDB" id="A0A919XAJ4"/>
<organism evidence="3 4">
    <name type="scientific">Ornithinibacillus bavariensis</name>
    <dbReference type="NCBI Taxonomy" id="545502"/>
    <lineage>
        <taxon>Bacteria</taxon>
        <taxon>Bacillati</taxon>
        <taxon>Bacillota</taxon>
        <taxon>Bacilli</taxon>
        <taxon>Bacillales</taxon>
        <taxon>Bacillaceae</taxon>
        <taxon>Ornithinibacillus</taxon>
    </lineage>
</organism>
<dbReference type="Proteomes" id="UP000676917">
    <property type="component" value="Unassembled WGS sequence"/>
</dbReference>
<keyword evidence="1" id="KW-1133">Transmembrane helix</keyword>
<dbReference type="PANTHER" id="PTHR30590:SF2">
    <property type="entry name" value="INNER MEMBRANE PROTEIN"/>
    <property type="match status" value="1"/>
</dbReference>